<keyword evidence="3" id="KW-1185">Reference proteome</keyword>
<reference evidence="3" key="1">
    <citation type="journal article" date="2018" name="Nat. Microbiol.">
        <title>Leveraging single-cell genomics to expand the fungal tree of life.</title>
        <authorList>
            <person name="Ahrendt S.R."/>
            <person name="Quandt C.A."/>
            <person name="Ciobanu D."/>
            <person name="Clum A."/>
            <person name="Salamov A."/>
            <person name="Andreopoulos B."/>
            <person name="Cheng J.F."/>
            <person name="Woyke T."/>
            <person name="Pelin A."/>
            <person name="Henrissat B."/>
            <person name="Reynolds N.K."/>
            <person name="Benny G.L."/>
            <person name="Smith M.E."/>
            <person name="James T.Y."/>
            <person name="Grigoriev I.V."/>
        </authorList>
    </citation>
    <scope>NUCLEOTIDE SEQUENCE [LARGE SCALE GENOMIC DNA]</scope>
</reference>
<protein>
    <submittedName>
        <fullName evidence="2">Uncharacterized protein</fullName>
    </submittedName>
</protein>
<organism evidence="2 3">
    <name type="scientific">Blyttiomyces helicus</name>
    <dbReference type="NCBI Taxonomy" id="388810"/>
    <lineage>
        <taxon>Eukaryota</taxon>
        <taxon>Fungi</taxon>
        <taxon>Fungi incertae sedis</taxon>
        <taxon>Chytridiomycota</taxon>
        <taxon>Chytridiomycota incertae sedis</taxon>
        <taxon>Chytridiomycetes</taxon>
        <taxon>Chytridiomycetes incertae sedis</taxon>
        <taxon>Blyttiomyces</taxon>
    </lineage>
</organism>
<evidence type="ECO:0000313" key="3">
    <source>
        <dbReference type="Proteomes" id="UP000269721"/>
    </source>
</evidence>
<feature type="compositionally biased region" description="Polar residues" evidence="1">
    <location>
        <begin position="113"/>
        <end position="125"/>
    </location>
</feature>
<accession>A0A4P9W3D3</accession>
<sequence>MAGFTSGATKSVVSISLAGAFLAASKKALTVLLTSLRGAKDERGRSDLFWHEDGISSRLGCFDQPGEQQTQAERSQPWRDPADCGAKSDEARARGKMVASGAGKADAGRQRKQLQPQEKAQTQPMKQEASEGEKAGVLQTVDPMPNVASGETPEWTPFDERLLKMHSAFHSVRLRSEEQAPGSEARRKTLSTGRNGSKQPAGQRSSDGHDEAAIEEVSEGRRKYVCVEWGAEECQQIGLGTAMIPDRFPWCSKRYLMLGDFPGVQKVSDLFTRTTIMVAFVREPSLAISIMMFHITAHKAAHCIHARLAPVTSLPSSTTEFIVTVDGDRVSSPRACGSRWLRGWGAS</sequence>
<dbReference type="EMBL" id="KZ999345">
    <property type="protein sequence ID" value="RKO85160.1"/>
    <property type="molecule type" value="Genomic_DNA"/>
</dbReference>
<name>A0A4P9W3D3_9FUNG</name>
<dbReference type="Proteomes" id="UP000269721">
    <property type="component" value="Unassembled WGS sequence"/>
</dbReference>
<feature type="compositionally biased region" description="Basic and acidic residues" evidence="1">
    <location>
        <begin position="206"/>
        <end position="215"/>
    </location>
</feature>
<feature type="region of interest" description="Disordered" evidence="1">
    <location>
        <begin position="173"/>
        <end position="215"/>
    </location>
</feature>
<feature type="compositionally biased region" description="Polar residues" evidence="1">
    <location>
        <begin position="190"/>
        <end position="205"/>
    </location>
</feature>
<evidence type="ECO:0000256" key="1">
    <source>
        <dbReference type="SAM" id="MobiDB-lite"/>
    </source>
</evidence>
<evidence type="ECO:0000313" key="2">
    <source>
        <dbReference type="EMBL" id="RKO85160.1"/>
    </source>
</evidence>
<proteinExistence type="predicted"/>
<gene>
    <name evidence="2" type="ORF">BDK51DRAFT_47178</name>
</gene>
<feature type="region of interest" description="Disordered" evidence="1">
    <location>
        <begin position="59"/>
        <end position="154"/>
    </location>
</feature>
<dbReference type="AlphaFoldDB" id="A0A4P9W3D3"/>
<feature type="compositionally biased region" description="Basic and acidic residues" evidence="1">
    <location>
        <begin position="76"/>
        <end position="93"/>
    </location>
</feature>